<dbReference type="RefSeq" id="WP_054968518.1">
    <property type="nucleotide sequence ID" value="NZ_LJCO01000033.1"/>
</dbReference>
<dbReference type="EMBL" id="LJCO01000033">
    <property type="protein sequence ID" value="KPV44427.1"/>
    <property type="molecule type" value="Genomic_DNA"/>
</dbReference>
<dbReference type="PATRIC" id="fig|471514.4.peg.3726"/>
<name>A0A0P9D4Q7_9BACL</name>
<dbReference type="AlphaFoldDB" id="A0A0P9D4Q7"/>
<evidence type="ECO:0000313" key="2">
    <source>
        <dbReference type="Proteomes" id="UP000050482"/>
    </source>
</evidence>
<dbReference type="STRING" id="471514.AN477_07370"/>
<protein>
    <recommendedName>
        <fullName evidence="3">DUF559 domain-containing protein</fullName>
    </recommendedName>
</protein>
<proteinExistence type="predicted"/>
<gene>
    <name evidence="1" type="ORF">AN477_07370</name>
</gene>
<evidence type="ECO:0008006" key="3">
    <source>
        <dbReference type="Google" id="ProtNLM"/>
    </source>
</evidence>
<comment type="caution">
    <text evidence="1">The sequence shown here is derived from an EMBL/GenBank/DDBJ whole genome shotgun (WGS) entry which is preliminary data.</text>
</comment>
<keyword evidence="2" id="KW-1185">Reference proteome</keyword>
<dbReference type="OrthoDB" id="2677830at2"/>
<organism evidence="1 2">
    <name type="scientific">Alicyclobacillus ferrooxydans</name>
    <dbReference type="NCBI Taxonomy" id="471514"/>
    <lineage>
        <taxon>Bacteria</taxon>
        <taxon>Bacillati</taxon>
        <taxon>Bacillota</taxon>
        <taxon>Bacilli</taxon>
        <taxon>Bacillales</taxon>
        <taxon>Alicyclobacillaceae</taxon>
        <taxon>Alicyclobacillus</taxon>
    </lineage>
</organism>
<reference evidence="1 2" key="1">
    <citation type="submission" date="2015-09" db="EMBL/GenBank/DDBJ databases">
        <title>Draft genome sequence of Alicyclobacillus ferrooxydans DSM 22381.</title>
        <authorList>
            <person name="Hemp J."/>
        </authorList>
    </citation>
    <scope>NUCLEOTIDE SEQUENCE [LARGE SCALE GENOMIC DNA]</scope>
    <source>
        <strain evidence="1 2">TC-34</strain>
    </source>
</reference>
<dbReference type="Gene3D" id="3.40.960.10">
    <property type="entry name" value="VSR Endonuclease"/>
    <property type="match status" value="1"/>
</dbReference>
<accession>A0A0P9D4Q7</accession>
<evidence type="ECO:0000313" key="1">
    <source>
        <dbReference type="EMBL" id="KPV44427.1"/>
    </source>
</evidence>
<sequence>MTFTKEYRAFVESHLTRRSGPSRQRLAEGLGHAEKMFLEKVWWPMFHQFENLHPEYEVRDYREGYRYIDFAYIEPYFRVAMEIDGIGPHWKNINKWQFTEHNFRQNSLAIDGWYILRFTYDAIDEHPIICQQTIQQLLGRWQSSSISLGDLTVEEREVARSALRASSPITPAEVALLLNTSPKTARWVLHRMVQKRWLVPSSGKVRYTSYQLHPSRSNMRL</sequence>
<dbReference type="Proteomes" id="UP000050482">
    <property type="component" value="Unassembled WGS sequence"/>
</dbReference>